<dbReference type="Gene3D" id="3.30.70.260">
    <property type="match status" value="1"/>
</dbReference>
<dbReference type="Pfam" id="PF20463">
    <property type="entry name" value="PDH_C"/>
    <property type="match status" value="1"/>
</dbReference>
<dbReference type="InterPro" id="IPR003099">
    <property type="entry name" value="Prephen_DH"/>
</dbReference>
<keyword evidence="2 6" id="KW-0560">Oxidoreductase</keyword>
<accession>A0A7X0IG53</accession>
<dbReference type="EMBL" id="JACHIU010000001">
    <property type="protein sequence ID" value="MBB6474430.1"/>
    <property type="molecule type" value="Genomic_DNA"/>
</dbReference>
<dbReference type="PROSITE" id="PS51176">
    <property type="entry name" value="PDH_ADH"/>
    <property type="match status" value="1"/>
</dbReference>
<dbReference type="NCBIfam" id="NF005112">
    <property type="entry name" value="PRK06545.2-4"/>
    <property type="match status" value="1"/>
</dbReference>
<gene>
    <name evidence="6" type="ORF">BJ992_003861</name>
</gene>
<evidence type="ECO:0000256" key="2">
    <source>
        <dbReference type="ARBA" id="ARBA00023002"/>
    </source>
</evidence>
<keyword evidence="7" id="KW-1185">Reference proteome</keyword>
<dbReference type="PANTHER" id="PTHR21363:SF0">
    <property type="entry name" value="PREPHENATE DEHYDROGENASE [NADP(+)]"/>
    <property type="match status" value="1"/>
</dbReference>
<evidence type="ECO:0000259" key="5">
    <source>
        <dbReference type="PROSITE" id="PS51176"/>
    </source>
</evidence>
<comment type="caution">
    <text evidence="6">The sequence shown here is derived from an EMBL/GenBank/DDBJ whole genome shotgun (WGS) entry which is preliminary data.</text>
</comment>
<protein>
    <submittedName>
        <fullName evidence="6">Prephenate dehydrogenase</fullName>
        <ecNumber evidence="6">1.3.1.12</ecNumber>
    </submittedName>
</protein>
<evidence type="ECO:0000313" key="7">
    <source>
        <dbReference type="Proteomes" id="UP000555564"/>
    </source>
</evidence>
<organism evidence="6 7">
    <name type="scientific">Sphaerisporangium rubeum</name>
    <dbReference type="NCBI Taxonomy" id="321317"/>
    <lineage>
        <taxon>Bacteria</taxon>
        <taxon>Bacillati</taxon>
        <taxon>Actinomycetota</taxon>
        <taxon>Actinomycetes</taxon>
        <taxon>Streptosporangiales</taxon>
        <taxon>Streptosporangiaceae</taxon>
        <taxon>Sphaerisporangium</taxon>
    </lineage>
</organism>
<dbReference type="InterPro" id="IPR050812">
    <property type="entry name" value="Preph/Arog_dehydrog"/>
</dbReference>
<dbReference type="AlphaFoldDB" id="A0A7X0IG53"/>
<dbReference type="RefSeq" id="WP_184982938.1">
    <property type="nucleotide sequence ID" value="NZ_BAAALO010000014.1"/>
</dbReference>
<dbReference type="GO" id="GO:0006571">
    <property type="term" value="P:tyrosine biosynthetic process"/>
    <property type="evidence" value="ECO:0007669"/>
    <property type="project" value="InterPro"/>
</dbReference>
<dbReference type="Gene3D" id="3.40.50.720">
    <property type="entry name" value="NAD(P)-binding Rossmann-like Domain"/>
    <property type="match status" value="1"/>
</dbReference>
<dbReference type="SUPFAM" id="SSF51735">
    <property type="entry name" value="NAD(P)-binding Rossmann-fold domains"/>
    <property type="match status" value="1"/>
</dbReference>
<dbReference type="Proteomes" id="UP000555564">
    <property type="component" value="Unassembled WGS sequence"/>
</dbReference>
<dbReference type="InterPro" id="IPR045865">
    <property type="entry name" value="ACT-like_dom_sf"/>
</dbReference>
<dbReference type="GO" id="GO:0004665">
    <property type="term" value="F:prephenate dehydrogenase (NADP+) activity"/>
    <property type="evidence" value="ECO:0007669"/>
    <property type="project" value="InterPro"/>
</dbReference>
<evidence type="ECO:0000256" key="1">
    <source>
        <dbReference type="ARBA" id="ARBA00007964"/>
    </source>
</evidence>
<dbReference type="Pfam" id="PF02153">
    <property type="entry name" value="PDH_N"/>
    <property type="match status" value="1"/>
</dbReference>
<name>A0A7X0IG53_9ACTN</name>
<dbReference type="InterPro" id="IPR008927">
    <property type="entry name" value="6-PGluconate_DH-like_C_sf"/>
</dbReference>
<comment type="pathway">
    <text evidence="4">Amino-acid biosynthesis.</text>
</comment>
<dbReference type="SUPFAM" id="SSF48179">
    <property type="entry name" value="6-phosphogluconate dehydrogenase C-terminal domain-like"/>
    <property type="match status" value="1"/>
</dbReference>
<dbReference type="Gene3D" id="1.10.3660.10">
    <property type="entry name" value="6-phosphogluconate dehydrogenase C-terminal like domain"/>
    <property type="match status" value="1"/>
</dbReference>
<dbReference type="NCBIfam" id="NF005109">
    <property type="entry name" value="PRK06545.2-1"/>
    <property type="match status" value="1"/>
</dbReference>
<feature type="domain" description="Prephenate/arogenate dehydrogenase" evidence="5">
    <location>
        <begin position="15"/>
        <end position="296"/>
    </location>
</feature>
<keyword evidence="3" id="KW-0057">Aromatic amino acid biosynthesis</keyword>
<dbReference type="SUPFAM" id="SSF55021">
    <property type="entry name" value="ACT-like"/>
    <property type="match status" value="1"/>
</dbReference>
<dbReference type="EC" id="1.3.1.12" evidence="6"/>
<evidence type="ECO:0000256" key="4">
    <source>
        <dbReference type="ARBA" id="ARBA00029440"/>
    </source>
</evidence>
<keyword evidence="3" id="KW-0028">Amino-acid biosynthesis</keyword>
<evidence type="ECO:0000313" key="6">
    <source>
        <dbReference type="EMBL" id="MBB6474430.1"/>
    </source>
</evidence>
<reference evidence="6 7" key="1">
    <citation type="submission" date="2020-08" db="EMBL/GenBank/DDBJ databases">
        <title>Sequencing the genomes of 1000 actinobacteria strains.</title>
        <authorList>
            <person name="Klenk H.-P."/>
        </authorList>
    </citation>
    <scope>NUCLEOTIDE SEQUENCE [LARGE SCALE GENOMIC DNA]</scope>
    <source>
        <strain evidence="6 7">DSM 44936</strain>
    </source>
</reference>
<dbReference type="InterPro" id="IPR046826">
    <property type="entry name" value="PDH_N"/>
</dbReference>
<dbReference type="InterPro" id="IPR046825">
    <property type="entry name" value="PDH_C"/>
</dbReference>
<dbReference type="PANTHER" id="PTHR21363">
    <property type="entry name" value="PREPHENATE DEHYDROGENASE"/>
    <property type="match status" value="1"/>
</dbReference>
<dbReference type="InterPro" id="IPR036291">
    <property type="entry name" value="NAD(P)-bd_dom_sf"/>
</dbReference>
<dbReference type="GO" id="GO:0008977">
    <property type="term" value="F:prephenate dehydrogenase (NAD+) activity"/>
    <property type="evidence" value="ECO:0007669"/>
    <property type="project" value="UniProtKB-EC"/>
</dbReference>
<dbReference type="NCBIfam" id="NF005111">
    <property type="entry name" value="PRK06545.2-3"/>
    <property type="match status" value="1"/>
</dbReference>
<comment type="similarity">
    <text evidence="1">Belongs to the prephenate/arogenate dehydrogenase family.</text>
</comment>
<proteinExistence type="inferred from homology"/>
<sequence>MTAGPGPAGEQARLGSVLVVGTGLIGTSVALALREHGVTVKLADQDAGSVRLARELGAGREWARDDEPVDLAVIAVPPQYVAQWLLDLQKIDAARFYTDVASVKSLPLAQAVQLGCDLGTYVPGHPMAGRERSGPVAARADLFLGRPWAYCPVQATDDDAVRTVLRLIEICAANPVLIGPEEHDEAVALVSHGPHVAASAVAARLAGASEAALGLAGPGVRDVTRVAGGDPGLWSMILTGNARPVADVLQAVADDLAAAASALRAVAGDDDGAISPVTELLRRGVAGRGRIPGKHGGPQSSYVVVLALVGDRPGELARLFQVAKDAGVNIEDVRLEHTPGLPLGAVELSVQPESAQALADALRAHGWHVP</sequence>
<dbReference type="GO" id="GO:0070403">
    <property type="term" value="F:NAD+ binding"/>
    <property type="evidence" value="ECO:0007669"/>
    <property type="project" value="InterPro"/>
</dbReference>
<evidence type="ECO:0000256" key="3">
    <source>
        <dbReference type="ARBA" id="ARBA00023141"/>
    </source>
</evidence>